<evidence type="ECO:0000256" key="8">
    <source>
        <dbReference type="ARBA" id="ARBA00031739"/>
    </source>
</evidence>
<evidence type="ECO:0000256" key="3">
    <source>
        <dbReference type="ARBA" id="ARBA00022448"/>
    </source>
</evidence>
<dbReference type="FunFam" id="2.170.150.10:FF:000005">
    <property type="entry name" value="Guanine nucleotide exchange factor MSS4"/>
    <property type="match status" value="1"/>
</dbReference>
<comment type="subcellular location">
    <subcellularLocation>
        <location evidence="1">Nucleus</location>
    </subcellularLocation>
</comment>
<dbReference type="GO" id="GO:0015031">
    <property type="term" value="P:protein transport"/>
    <property type="evidence" value="ECO:0007669"/>
    <property type="project" value="UniProtKB-KW"/>
</dbReference>
<dbReference type="InterPro" id="IPR051183">
    <property type="entry name" value="U1_U11-U12_snRNP_70-35kDa"/>
</dbReference>
<dbReference type="InterPro" id="IPR007515">
    <property type="entry name" value="Mss4"/>
</dbReference>
<dbReference type="Pfam" id="PF00076">
    <property type="entry name" value="RRM_1"/>
    <property type="match status" value="1"/>
</dbReference>
<dbReference type="InterPro" id="IPR011323">
    <property type="entry name" value="Mss4/transl-control_tumour"/>
</dbReference>
<accession>A0A5N5TD59</accession>
<keyword evidence="7" id="KW-0539">Nucleus</keyword>
<evidence type="ECO:0000256" key="2">
    <source>
        <dbReference type="ARBA" id="ARBA00021080"/>
    </source>
</evidence>
<dbReference type="PANTHER" id="PTHR13952:SF6">
    <property type="entry name" value="U11_U12 SMALL NUCLEAR RIBONUCLEOPROTEIN 35 KDA PROTEIN"/>
    <property type="match status" value="1"/>
</dbReference>
<keyword evidence="12" id="KW-1185">Reference proteome</keyword>
<keyword evidence="6" id="KW-0653">Protein transport</keyword>
<dbReference type="Gene3D" id="2.170.150.10">
    <property type="entry name" value="Metal Binding Protein, Guanine Nucleotide Exchange Factor, Chain A"/>
    <property type="match status" value="1"/>
</dbReference>
<dbReference type="GO" id="GO:0071011">
    <property type="term" value="C:precatalytic spliceosome"/>
    <property type="evidence" value="ECO:0007669"/>
    <property type="project" value="TreeGrafter"/>
</dbReference>
<protein>
    <recommendedName>
        <fullName evidence="2">U11/U12 small nuclear ribonucleoprotein 35 kDa protein</fullName>
    </recommendedName>
    <alternativeName>
        <fullName evidence="8">U1 snRNP-binding protein homolog</fullName>
    </alternativeName>
</protein>
<dbReference type="EMBL" id="SEYY01003123">
    <property type="protein sequence ID" value="KAB7504462.1"/>
    <property type="molecule type" value="Genomic_DNA"/>
</dbReference>
<dbReference type="SUPFAM" id="SSF54928">
    <property type="entry name" value="RNA-binding domain, RBD"/>
    <property type="match status" value="1"/>
</dbReference>
<dbReference type="SUPFAM" id="SSF51316">
    <property type="entry name" value="Mss4-like"/>
    <property type="match status" value="1"/>
</dbReference>
<dbReference type="Pfam" id="PF04421">
    <property type="entry name" value="Mss4"/>
    <property type="match status" value="1"/>
</dbReference>
<feature type="domain" description="RRM" evidence="10">
    <location>
        <begin position="46"/>
        <end position="124"/>
    </location>
</feature>
<keyword evidence="4" id="KW-0344">Guanine-nucleotide releasing factor</keyword>
<evidence type="ECO:0000313" key="12">
    <source>
        <dbReference type="Proteomes" id="UP000326759"/>
    </source>
</evidence>
<dbReference type="OrthoDB" id="6159137at2759"/>
<sequence length="305" mass="35014">MNLKLKKYDPLKAGSIDGTDTIPHDRAIWRAMNSCYVPPNQSMNKHTLFVAHLLHSVTEEDLRRKFSRIGEVKSCKLIRDIVTGESKGYGFIEYVKEKDALYAYHEMNGVDIHGRSIIVDWRISNSLPGWIPRRLGGGWGGKKESGQLRFGCRDRQWHRPIIIPSVHKPEEKKYDTDYKYKSKSHRPRYHMTDFSSYVTEGQNNKAIKCPFCNSSVLSPNSATLIRKEVNLPTISQKKDGPSTTTEVVADWWLVDDMFTFENIGFTHRVGSVKYLSCADCERGPIGYHDMETKKNYVALVRVQHS</sequence>
<dbReference type="Gene3D" id="3.30.70.330">
    <property type="match status" value="1"/>
</dbReference>
<keyword evidence="3" id="KW-0813">Transport</keyword>
<evidence type="ECO:0000256" key="7">
    <source>
        <dbReference type="ARBA" id="ARBA00023242"/>
    </source>
</evidence>
<organism evidence="11 12">
    <name type="scientific">Armadillidium nasatum</name>
    <dbReference type="NCBI Taxonomy" id="96803"/>
    <lineage>
        <taxon>Eukaryota</taxon>
        <taxon>Metazoa</taxon>
        <taxon>Ecdysozoa</taxon>
        <taxon>Arthropoda</taxon>
        <taxon>Crustacea</taxon>
        <taxon>Multicrustacea</taxon>
        <taxon>Malacostraca</taxon>
        <taxon>Eumalacostraca</taxon>
        <taxon>Peracarida</taxon>
        <taxon>Isopoda</taxon>
        <taxon>Oniscidea</taxon>
        <taxon>Crinocheta</taxon>
        <taxon>Armadillidiidae</taxon>
        <taxon>Armadillidium</taxon>
    </lineage>
</organism>
<dbReference type="GO" id="GO:0000398">
    <property type="term" value="P:mRNA splicing, via spliceosome"/>
    <property type="evidence" value="ECO:0007669"/>
    <property type="project" value="TreeGrafter"/>
</dbReference>
<comment type="caution">
    <text evidence="11">The sequence shown here is derived from an EMBL/GenBank/DDBJ whole genome shotgun (WGS) entry which is preliminary data.</text>
</comment>
<evidence type="ECO:0000256" key="6">
    <source>
        <dbReference type="ARBA" id="ARBA00022927"/>
    </source>
</evidence>
<dbReference type="GO" id="GO:0017069">
    <property type="term" value="F:snRNA binding"/>
    <property type="evidence" value="ECO:0007669"/>
    <property type="project" value="TreeGrafter"/>
</dbReference>
<dbReference type="FunFam" id="3.30.70.330:FF:000132">
    <property type="entry name" value="Small nuclear ribonucleoprotein U11/U12 subunit 35"/>
    <property type="match status" value="1"/>
</dbReference>
<dbReference type="InterPro" id="IPR035979">
    <property type="entry name" value="RBD_domain_sf"/>
</dbReference>
<evidence type="ECO:0000256" key="4">
    <source>
        <dbReference type="ARBA" id="ARBA00022658"/>
    </source>
</evidence>
<dbReference type="SMART" id="SM00360">
    <property type="entry name" value="RRM"/>
    <property type="match status" value="1"/>
</dbReference>
<name>A0A5N5TD59_9CRUS</name>
<dbReference type="InterPro" id="IPR011057">
    <property type="entry name" value="Mss4-like_sf"/>
</dbReference>
<dbReference type="PANTHER" id="PTHR13952">
    <property type="entry name" value="U1 SMALL NUCLEAR RIBONUCLEOPROTEIN 70 KD"/>
    <property type="match status" value="1"/>
</dbReference>
<gene>
    <name evidence="11" type="ORF">Anas_10742</name>
</gene>
<keyword evidence="5 9" id="KW-0694">RNA-binding</keyword>
<proteinExistence type="predicted"/>
<evidence type="ECO:0000256" key="9">
    <source>
        <dbReference type="PROSITE-ProRule" id="PRU00176"/>
    </source>
</evidence>
<dbReference type="InterPro" id="IPR012677">
    <property type="entry name" value="Nucleotide-bd_a/b_plait_sf"/>
</dbReference>
<dbReference type="InterPro" id="IPR000504">
    <property type="entry name" value="RRM_dom"/>
</dbReference>
<evidence type="ECO:0000259" key="10">
    <source>
        <dbReference type="PROSITE" id="PS50102"/>
    </source>
</evidence>
<dbReference type="PROSITE" id="PS51796">
    <property type="entry name" value="MSS4"/>
    <property type="match status" value="1"/>
</dbReference>
<dbReference type="GO" id="GO:0005085">
    <property type="term" value="F:guanyl-nucleotide exchange factor activity"/>
    <property type="evidence" value="ECO:0007669"/>
    <property type="project" value="UniProtKB-KW"/>
</dbReference>
<dbReference type="GO" id="GO:0007264">
    <property type="term" value="P:small GTPase-mediated signal transduction"/>
    <property type="evidence" value="ECO:0007669"/>
    <property type="project" value="InterPro"/>
</dbReference>
<reference evidence="11 12" key="1">
    <citation type="journal article" date="2019" name="PLoS Biol.">
        <title>Sex chromosomes control vertical transmission of feminizing Wolbachia symbionts in an isopod.</title>
        <authorList>
            <person name="Becking T."/>
            <person name="Chebbi M.A."/>
            <person name="Giraud I."/>
            <person name="Moumen B."/>
            <person name="Laverre T."/>
            <person name="Caubet Y."/>
            <person name="Peccoud J."/>
            <person name="Gilbert C."/>
            <person name="Cordaux R."/>
        </authorList>
    </citation>
    <scope>NUCLEOTIDE SEQUENCE [LARGE SCALE GENOMIC DNA]</scope>
    <source>
        <strain evidence="11">ANa2</strain>
        <tissue evidence="11">Whole body excluding digestive tract and cuticle</tissue>
    </source>
</reference>
<dbReference type="GO" id="GO:0003729">
    <property type="term" value="F:mRNA binding"/>
    <property type="evidence" value="ECO:0007669"/>
    <property type="project" value="TreeGrafter"/>
</dbReference>
<evidence type="ECO:0000256" key="5">
    <source>
        <dbReference type="ARBA" id="ARBA00022884"/>
    </source>
</evidence>
<evidence type="ECO:0000256" key="1">
    <source>
        <dbReference type="ARBA" id="ARBA00004123"/>
    </source>
</evidence>
<evidence type="ECO:0000313" key="11">
    <source>
        <dbReference type="EMBL" id="KAB7504462.1"/>
    </source>
</evidence>
<dbReference type="PROSITE" id="PS50102">
    <property type="entry name" value="RRM"/>
    <property type="match status" value="1"/>
</dbReference>
<dbReference type="AlphaFoldDB" id="A0A5N5TD59"/>
<dbReference type="Proteomes" id="UP000326759">
    <property type="component" value="Unassembled WGS sequence"/>
</dbReference>